<accession>A0A166H6F7</accession>
<dbReference type="STRING" id="436010.A0A166H6F7"/>
<dbReference type="EMBL" id="KV417572">
    <property type="protein sequence ID" value="KZP18536.1"/>
    <property type="molecule type" value="Genomic_DNA"/>
</dbReference>
<dbReference type="OrthoDB" id="2898509at2759"/>
<feature type="non-terminal residue" evidence="1">
    <location>
        <position position="1"/>
    </location>
</feature>
<dbReference type="Proteomes" id="UP000076532">
    <property type="component" value="Unassembled WGS sequence"/>
</dbReference>
<dbReference type="AlphaFoldDB" id="A0A166H6F7"/>
<sequence length="59" mass="6625">YEFVHCEGTLTQNTTTGLLATVPKLNFLFTTTGHLMTKGRDETDEGLNRKLTLNYYAIA</sequence>
<evidence type="ECO:0000313" key="1">
    <source>
        <dbReference type="EMBL" id="KZP18536.1"/>
    </source>
</evidence>
<evidence type="ECO:0000313" key="2">
    <source>
        <dbReference type="Proteomes" id="UP000076532"/>
    </source>
</evidence>
<reference evidence="1 2" key="1">
    <citation type="journal article" date="2016" name="Mol. Biol. Evol.">
        <title>Comparative Genomics of Early-Diverging Mushroom-Forming Fungi Provides Insights into the Origins of Lignocellulose Decay Capabilities.</title>
        <authorList>
            <person name="Nagy L.G."/>
            <person name="Riley R."/>
            <person name="Tritt A."/>
            <person name="Adam C."/>
            <person name="Daum C."/>
            <person name="Floudas D."/>
            <person name="Sun H."/>
            <person name="Yadav J.S."/>
            <person name="Pangilinan J."/>
            <person name="Larsson K.H."/>
            <person name="Matsuura K."/>
            <person name="Barry K."/>
            <person name="Labutti K."/>
            <person name="Kuo R."/>
            <person name="Ohm R.A."/>
            <person name="Bhattacharya S.S."/>
            <person name="Shirouzu T."/>
            <person name="Yoshinaga Y."/>
            <person name="Martin F.M."/>
            <person name="Grigoriev I.V."/>
            <person name="Hibbett D.S."/>
        </authorList>
    </citation>
    <scope>NUCLEOTIDE SEQUENCE [LARGE SCALE GENOMIC DNA]</scope>
    <source>
        <strain evidence="1 2">CBS 109695</strain>
    </source>
</reference>
<organism evidence="1 2">
    <name type="scientific">Athelia psychrophila</name>
    <dbReference type="NCBI Taxonomy" id="1759441"/>
    <lineage>
        <taxon>Eukaryota</taxon>
        <taxon>Fungi</taxon>
        <taxon>Dikarya</taxon>
        <taxon>Basidiomycota</taxon>
        <taxon>Agaricomycotina</taxon>
        <taxon>Agaricomycetes</taxon>
        <taxon>Agaricomycetidae</taxon>
        <taxon>Atheliales</taxon>
        <taxon>Atheliaceae</taxon>
        <taxon>Athelia</taxon>
    </lineage>
</organism>
<keyword evidence="2" id="KW-1185">Reference proteome</keyword>
<gene>
    <name evidence="1" type="ORF">FIBSPDRAFT_745395</name>
</gene>
<proteinExistence type="predicted"/>
<name>A0A166H6F7_9AGAM</name>
<protein>
    <submittedName>
        <fullName evidence="1">Uncharacterized protein</fullName>
    </submittedName>
</protein>